<name>A0A382UET8_9ZZZZ</name>
<dbReference type="AlphaFoldDB" id="A0A382UET8"/>
<protein>
    <submittedName>
        <fullName evidence="1">Uncharacterized protein</fullName>
    </submittedName>
</protein>
<sequence>MPDSERWFKFVGMAVYRSITRVAPAGIIPSWVIPGLLMISH</sequence>
<accession>A0A382UET8</accession>
<proteinExistence type="predicted"/>
<organism evidence="1">
    <name type="scientific">marine metagenome</name>
    <dbReference type="NCBI Taxonomy" id="408172"/>
    <lineage>
        <taxon>unclassified sequences</taxon>
        <taxon>metagenomes</taxon>
        <taxon>ecological metagenomes</taxon>
    </lineage>
</organism>
<evidence type="ECO:0000313" key="1">
    <source>
        <dbReference type="EMBL" id="SVD32804.1"/>
    </source>
</evidence>
<gene>
    <name evidence="1" type="ORF">METZ01_LOCUS385658</name>
</gene>
<dbReference type="EMBL" id="UINC01143717">
    <property type="protein sequence ID" value="SVD32804.1"/>
    <property type="molecule type" value="Genomic_DNA"/>
</dbReference>
<reference evidence="1" key="1">
    <citation type="submission" date="2018-05" db="EMBL/GenBank/DDBJ databases">
        <authorList>
            <person name="Lanie J.A."/>
            <person name="Ng W.-L."/>
            <person name="Kazmierczak K.M."/>
            <person name="Andrzejewski T.M."/>
            <person name="Davidsen T.M."/>
            <person name="Wayne K.J."/>
            <person name="Tettelin H."/>
            <person name="Glass J.I."/>
            <person name="Rusch D."/>
            <person name="Podicherti R."/>
            <person name="Tsui H.-C.T."/>
            <person name="Winkler M.E."/>
        </authorList>
    </citation>
    <scope>NUCLEOTIDE SEQUENCE</scope>
</reference>